<name>A0A9Q2W4U6_9MICO</name>
<proteinExistence type="predicted"/>
<dbReference type="Proteomes" id="UP000709437">
    <property type="component" value="Unassembled WGS sequence"/>
</dbReference>
<evidence type="ECO:0000256" key="1">
    <source>
        <dbReference type="SAM" id="MobiDB-lite"/>
    </source>
</evidence>
<evidence type="ECO:0008006" key="4">
    <source>
        <dbReference type="Google" id="ProtNLM"/>
    </source>
</evidence>
<dbReference type="AlphaFoldDB" id="A0A9Q2W4U6"/>
<dbReference type="EMBL" id="JAHEWX010000015">
    <property type="protein sequence ID" value="MBT1542440.1"/>
    <property type="molecule type" value="Genomic_DNA"/>
</dbReference>
<accession>A0A9Q2W4U6</accession>
<reference evidence="2" key="1">
    <citation type="submission" date="2021-05" db="EMBL/GenBank/DDBJ databases">
        <title>Whole genome sequence of Curtobacterium flaccumfaciens pv. flaccumfaciens strain CFBP 3417.</title>
        <authorList>
            <person name="Osdaghi E."/>
            <person name="Taghouti G."/>
            <person name="Portier P."/>
            <person name="Fazliarab A."/>
            <person name="Taghavi S.M."/>
            <person name="Briand M."/>
            <person name="Le-Saux M."/>
            <person name="Jacques M.-A."/>
        </authorList>
    </citation>
    <scope>NUCLEOTIDE SEQUENCE</scope>
    <source>
        <strain evidence="2">CFBP 3417</strain>
    </source>
</reference>
<gene>
    <name evidence="2" type="ORF">KK103_11760</name>
</gene>
<evidence type="ECO:0000313" key="2">
    <source>
        <dbReference type="EMBL" id="MBT1542440.1"/>
    </source>
</evidence>
<organism evidence="2 3">
    <name type="scientific">Curtobacterium flaccumfaciens pv. flaccumfaciens</name>
    <dbReference type="NCBI Taxonomy" id="138532"/>
    <lineage>
        <taxon>Bacteria</taxon>
        <taxon>Bacillati</taxon>
        <taxon>Actinomycetota</taxon>
        <taxon>Actinomycetes</taxon>
        <taxon>Micrococcales</taxon>
        <taxon>Microbacteriaceae</taxon>
        <taxon>Curtobacterium</taxon>
    </lineage>
</organism>
<protein>
    <recommendedName>
        <fullName evidence="4">Helix-turn-helix domain-containing protein</fullName>
    </recommendedName>
</protein>
<dbReference type="RefSeq" id="WP_214563234.1">
    <property type="nucleotide sequence ID" value="NZ_JAHEWX010000015.1"/>
</dbReference>
<comment type="caution">
    <text evidence="2">The sequence shown here is derived from an EMBL/GenBank/DDBJ whole genome shotgun (WGS) entry which is preliminary data.</text>
</comment>
<sequence length="75" mass="8806">MTPDKGERAITVAELAQMLSISEWKARELGKDPLFPSFRNGNQHRFWPSEVKAWTQQPRDPWKQSARSLGRKRNR</sequence>
<evidence type="ECO:0000313" key="3">
    <source>
        <dbReference type="Proteomes" id="UP000709437"/>
    </source>
</evidence>
<feature type="region of interest" description="Disordered" evidence="1">
    <location>
        <begin position="51"/>
        <end position="75"/>
    </location>
</feature>